<reference evidence="1" key="1">
    <citation type="submission" date="2020-10" db="EMBL/GenBank/DDBJ databases">
        <authorList>
            <person name="Lu T."/>
            <person name="Wang Q."/>
            <person name="Han X."/>
        </authorList>
    </citation>
    <scope>NUCLEOTIDE SEQUENCE</scope>
    <source>
        <strain evidence="1">WQ 366</strain>
    </source>
</reference>
<evidence type="ECO:0008006" key="3">
    <source>
        <dbReference type="Google" id="ProtNLM"/>
    </source>
</evidence>
<proteinExistence type="predicted"/>
<protein>
    <recommendedName>
        <fullName evidence="3">Lipoprotein</fullName>
    </recommendedName>
</protein>
<dbReference type="EMBL" id="JADEYP010000013">
    <property type="protein sequence ID" value="MCA5005212.1"/>
    <property type="molecule type" value="Genomic_DNA"/>
</dbReference>
<gene>
    <name evidence="1" type="ORF">IPZ78_08610</name>
</gene>
<evidence type="ECO:0000313" key="2">
    <source>
        <dbReference type="Proteomes" id="UP001165302"/>
    </source>
</evidence>
<name>A0ABS7Z4Z7_9SPHI</name>
<dbReference type="Proteomes" id="UP001165302">
    <property type="component" value="Unassembled WGS sequence"/>
</dbReference>
<keyword evidence="2" id="KW-1185">Reference proteome</keyword>
<sequence length="218" mass="25029">MKNISPAILCIILLLCYGACKERKASSAIDITWKDSVAGDFSFTEQWSYPEGVYKNKFGQLSCDGICPPETDLMKDENGKIYEDSLQAFYKVVDTTHIYSTMQSQSTAIEFTDPTQMTAERIDKDTIEAFTRLNSATHSALKIKIIKDHYFIPTVELISIHVGDKIIYPCIEGKLEMDKMYWKKRIIKANFSFLFFDKEQPNKPIEWNGKIFSKIESN</sequence>
<evidence type="ECO:0000313" key="1">
    <source>
        <dbReference type="EMBL" id="MCA5005212.1"/>
    </source>
</evidence>
<accession>A0ABS7Z4Z7</accession>
<organism evidence="1 2">
    <name type="scientific">Sphingobacterium bovistauri</name>
    <dbReference type="NCBI Taxonomy" id="2781959"/>
    <lineage>
        <taxon>Bacteria</taxon>
        <taxon>Pseudomonadati</taxon>
        <taxon>Bacteroidota</taxon>
        <taxon>Sphingobacteriia</taxon>
        <taxon>Sphingobacteriales</taxon>
        <taxon>Sphingobacteriaceae</taxon>
        <taxon>Sphingobacterium</taxon>
    </lineage>
</organism>
<dbReference type="RefSeq" id="WP_225552727.1">
    <property type="nucleotide sequence ID" value="NZ_JADEYP010000013.1"/>
</dbReference>
<comment type="caution">
    <text evidence="1">The sequence shown here is derived from an EMBL/GenBank/DDBJ whole genome shotgun (WGS) entry which is preliminary data.</text>
</comment>